<dbReference type="GeneID" id="34607638"/>
<proteinExistence type="predicted"/>
<gene>
    <name evidence="2" type="ORF">ASPZODRAFT_117361</name>
</gene>
<protein>
    <recommendedName>
        <fullName evidence="4">RRM domain-containing protein</fullName>
    </recommendedName>
</protein>
<organism evidence="2 3">
    <name type="scientific">Penicilliopsis zonata CBS 506.65</name>
    <dbReference type="NCBI Taxonomy" id="1073090"/>
    <lineage>
        <taxon>Eukaryota</taxon>
        <taxon>Fungi</taxon>
        <taxon>Dikarya</taxon>
        <taxon>Ascomycota</taxon>
        <taxon>Pezizomycotina</taxon>
        <taxon>Eurotiomycetes</taxon>
        <taxon>Eurotiomycetidae</taxon>
        <taxon>Eurotiales</taxon>
        <taxon>Aspergillaceae</taxon>
        <taxon>Penicilliopsis</taxon>
    </lineage>
</organism>
<dbReference type="AlphaFoldDB" id="A0A1L9SHL9"/>
<dbReference type="SUPFAM" id="SSF54928">
    <property type="entry name" value="RNA-binding domain, RBD"/>
    <property type="match status" value="1"/>
</dbReference>
<dbReference type="InterPro" id="IPR012677">
    <property type="entry name" value="Nucleotide-bd_a/b_plait_sf"/>
</dbReference>
<dbReference type="VEuPathDB" id="FungiDB:ASPZODRAFT_117361"/>
<name>A0A1L9SHL9_9EURO</name>
<dbReference type="GO" id="GO:0003676">
    <property type="term" value="F:nucleic acid binding"/>
    <property type="evidence" value="ECO:0007669"/>
    <property type="project" value="InterPro"/>
</dbReference>
<evidence type="ECO:0000313" key="3">
    <source>
        <dbReference type="Proteomes" id="UP000184188"/>
    </source>
</evidence>
<evidence type="ECO:0008006" key="4">
    <source>
        <dbReference type="Google" id="ProtNLM"/>
    </source>
</evidence>
<accession>A0A1L9SHL9</accession>
<reference evidence="3" key="1">
    <citation type="journal article" date="2017" name="Genome Biol.">
        <title>Comparative genomics reveals high biological diversity and specific adaptations in the industrially and medically important fungal genus Aspergillus.</title>
        <authorList>
            <person name="de Vries R.P."/>
            <person name="Riley R."/>
            <person name="Wiebenga A."/>
            <person name="Aguilar-Osorio G."/>
            <person name="Amillis S."/>
            <person name="Uchima C.A."/>
            <person name="Anderluh G."/>
            <person name="Asadollahi M."/>
            <person name="Askin M."/>
            <person name="Barry K."/>
            <person name="Battaglia E."/>
            <person name="Bayram O."/>
            <person name="Benocci T."/>
            <person name="Braus-Stromeyer S.A."/>
            <person name="Caldana C."/>
            <person name="Canovas D."/>
            <person name="Cerqueira G.C."/>
            <person name="Chen F."/>
            <person name="Chen W."/>
            <person name="Choi C."/>
            <person name="Clum A."/>
            <person name="Dos Santos R.A."/>
            <person name="Damasio A.R."/>
            <person name="Diallinas G."/>
            <person name="Emri T."/>
            <person name="Fekete E."/>
            <person name="Flipphi M."/>
            <person name="Freyberg S."/>
            <person name="Gallo A."/>
            <person name="Gournas C."/>
            <person name="Habgood R."/>
            <person name="Hainaut M."/>
            <person name="Harispe M.L."/>
            <person name="Henrissat B."/>
            <person name="Hilden K.S."/>
            <person name="Hope R."/>
            <person name="Hossain A."/>
            <person name="Karabika E."/>
            <person name="Karaffa L."/>
            <person name="Karanyi Z."/>
            <person name="Krasevec N."/>
            <person name="Kuo A."/>
            <person name="Kusch H."/>
            <person name="LaButti K."/>
            <person name="Lagendijk E.L."/>
            <person name="Lapidus A."/>
            <person name="Levasseur A."/>
            <person name="Lindquist E."/>
            <person name="Lipzen A."/>
            <person name="Logrieco A.F."/>
            <person name="MacCabe A."/>
            <person name="Maekelae M.R."/>
            <person name="Malavazi I."/>
            <person name="Melin P."/>
            <person name="Meyer V."/>
            <person name="Mielnichuk N."/>
            <person name="Miskei M."/>
            <person name="Molnar A.P."/>
            <person name="Mule G."/>
            <person name="Ngan C.Y."/>
            <person name="Orejas M."/>
            <person name="Orosz E."/>
            <person name="Ouedraogo J.P."/>
            <person name="Overkamp K.M."/>
            <person name="Park H.-S."/>
            <person name="Perrone G."/>
            <person name="Piumi F."/>
            <person name="Punt P.J."/>
            <person name="Ram A.F."/>
            <person name="Ramon A."/>
            <person name="Rauscher S."/>
            <person name="Record E."/>
            <person name="Riano-Pachon D.M."/>
            <person name="Robert V."/>
            <person name="Roehrig J."/>
            <person name="Ruller R."/>
            <person name="Salamov A."/>
            <person name="Salih N.S."/>
            <person name="Samson R.A."/>
            <person name="Sandor E."/>
            <person name="Sanguinetti M."/>
            <person name="Schuetze T."/>
            <person name="Sepcic K."/>
            <person name="Shelest E."/>
            <person name="Sherlock G."/>
            <person name="Sophianopoulou V."/>
            <person name="Squina F.M."/>
            <person name="Sun H."/>
            <person name="Susca A."/>
            <person name="Todd R.B."/>
            <person name="Tsang A."/>
            <person name="Unkles S.E."/>
            <person name="van de Wiele N."/>
            <person name="van Rossen-Uffink D."/>
            <person name="Oliveira J.V."/>
            <person name="Vesth T.C."/>
            <person name="Visser J."/>
            <person name="Yu J.-H."/>
            <person name="Zhou M."/>
            <person name="Andersen M.R."/>
            <person name="Archer D.B."/>
            <person name="Baker S.E."/>
            <person name="Benoit I."/>
            <person name="Brakhage A.A."/>
            <person name="Braus G.H."/>
            <person name="Fischer R."/>
            <person name="Frisvad J.C."/>
            <person name="Goldman G.H."/>
            <person name="Houbraken J."/>
            <person name="Oakley B."/>
            <person name="Pocsi I."/>
            <person name="Scazzocchio C."/>
            <person name="Seiboth B."/>
            <person name="vanKuyk P.A."/>
            <person name="Wortman J."/>
            <person name="Dyer P.S."/>
            <person name="Grigoriev I.V."/>
        </authorList>
    </citation>
    <scope>NUCLEOTIDE SEQUENCE [LARGE SCALE GENOMIC DNA]</scope>
    <source>
        <strain evidence="3">CBS 506.65</strain>
    </source>
</reference>
<evidence type="ECO:0000256" key="1">
    <source>
        <dbReference type="SAM" id="MobiDB-lite"/>
    </source>
</evidence>
<feature type="compositionally biased region" description="Acidic residues" evidence="1">
    <location>
        <begin position="217"/>
        <end position="229"/>
    </location>
</feature>
<dbReference type="CDD" id="cd12261">
    <property type="entry name" value="RRM1_3_MRN1"/>
    <property type="match status" value="1"/>
</dbReference>
<dbReference type="Gene3D" id="3.30.70.330">
    <property type="match status" value="1"/>
</dbReference>
<dbReference type="STRING" id="1073090.A0A1L9SHL9"/>
<dbReference type="OrthoDB" id="2935572at2759"/>
<feature type="region of interest" description="Disordered" evidence="1">
    <location>
        <begin position="209"/>
        <end position="249"/>
    </location>
</feature>
<dbReference type="InterPro" id="IPR035979">
    <property type="entry name" value="RBD_domain_sf"/>
</dbReference>
<dbReference type="EMBL" id="KV878342">
    <property type="protein sequence ID" value="OJJ46678.1"/>
    <property type="molecule type" value="Genomic_DNA"/>
</dbReference>
<keyword evidence="3" id="KW-1185">Reference proteome</keyword>
<evidence type="ECO:0000313" key="2">
    <source>
        <dbReference type="EMBL" id="OJJ46678.1"/>
    </source>
</evidence>
<dbReference type="RefSeq" id="XP_022581188.1">
    <property type="nucleotide sequence ID" value="XM_022721173.1"/>
</dbReference>
<dbReference type="Proteomes" id="UP000184188">
    <property type="component" value="Unassembled WGS sequence"/>
</dbReference>
<sequence>MSKGERSASTNMARRTVLLHSLPTRVSLKDITDSIKGGQIICIFIRGRDPYAQVSFVEESAAQRFIQHAKQFDVYVAGKRVEVVWSDRLFHLSSYVRTKIEGGATRNLTIVNVNPNITEGMIRSDLEHIHNLAVIKVEFKQGDAFIYTNSVHNALFARSCLLSRSFYKGMKIDFFADECAEPLVDGPIGLRAAFPALSRRQPPSSIRNRFQLLSLDGTDDDDEEEEEGGGDIVDAHANGDNNSDGEDGQLRLGPMCLSAMDFVGNKFALLQDA</sequence>